<dbReference type="RefSeq" id="WP_054493957.1">
    <property type="nucleotide sequence ID" value="NZ_BBZA01000238.1"/>
</dbReference>
<evidence type="ECO:0000313" key="3">
    <source>
        <dbReference type="EMBL" id="GAP64238.1"/>
    </source>
</evidence>
<organism evidence="3 5">
    <name type="scientific">Ardenticatena maritima</name>
    <dbReference type="NCBI Taxonomy" id="872965"/>
    <lineage>
        <taxon>Bacteria</taxon>
        <taxon>Bacillati</taxon>
        <taxon>Chloroflexota</taxon>
        <taxon>Ardenticatenia</taxon>
        <taxon>Ardenticatenales</taxon>
        <taxon>Ardenticatenaceae</taxon>
        <taxon>Ardenticatena</taxon>
    </lineage>
</organism>
<dbReference type="Proteomes" id="UP000050502">
    <property type="component" value="Unassembled WGS sequence"/>
</dbReference>
<comment type="caution">
    <text evidence="3">The sequence shown here is derived from an EMBL/GenBank/DDBJ whole genome shotgun (WGS) entry which is preliminary data.</text>
</comment>
<reference evidence="5" key="3">
    <citation type="submission" date="2015-08" db="EMBL/GenBank/DDBJ databases">
        <title>Draft Genome Sequence of a Heterotrophic Facultative Anaerobic Bacterium Ardenticatena maritima Strain 110S.</title>
        <authorList>
            <person name="Kawaichi S."/>
            <person name="Yoshida T."/>
            <person name="Sako Y."/>
            <person name="Nakamura R."/>
        </authorList>
    </citation>
    <scope>NUCLEOTIDE SEQUENCE [LARGE SCALE GENOMIC DNA]</scope>
    <source>
        <strain evidence="5">110S</strain>
    </source>
</reference>
<name>A0A0M9UDN3_9CHLR</name>
<dbReference type="Pfam" id="PF13115">
    <property type="entry name" value="YtkA"/>
    <property type="match status" value="1"/>
</dbReference>
<dbReference type="InParanoid" id="A0A0M9UDN3"/>
<evidence type="ECO:0000256" key="1">
    <source>
        <dbReference type="SAM" id="SignalP"/>
    </source>
</evidence>
<gene>
    <name evidence="3" type="ORF">ARMA_2661</name>
    <name evidence="4" type="ORF">SE16_07845</name>
</gene>
<dbReference type="AlphaFoldDB" id="A0A0M9UDN3"/>
<dbReference type="EMBL" id="BBZA01000238">
    <property type="protein sequence ID" value="GAP64238.1"/>
    <property type="molecule type" value="Genomic_DNA"/>
</dbReference>
<evidence type="ECO:0000313" key="5">
    <source>
        <dbReference type="Proteomes" id="UP000037784"/>
    </source>
</evidence>
<dbReference type="InterPro" id="IPR013783">
    <property type="entry name" value="Ig-like_fold"/>
</dbReference>
<keyword evidence="5" id="KW-1185">Reference proteome</keyword>
<proteinExistence type="predicted"/>
<feature type="signal peptide" evidence="1">
    <location>
        <begin position="1"/>
        <end position="20"/>
    </location>
</feature>
<dbReference type="Proteomes" id="UP000037784">
    <property type="component" value="Unassembled WGS sequence"/>
</dbReference>
<feature type="domain" description="YtkA-like" evidence="2">
    <location>
        <begin position="38"/>
        <end position="103"/>
    </location>
</feature>
<reference evidence="4 6" key="2">
    <citation type="submission" date="2015-07" db="EMBL/GenBank/DDBJ databases">
        <title>Whole genome sequence of Ardenticatena maritima DSM 23922.</title>
        <authorList>
            <person name="Hemp J."/>
            <person name="Ward L.M."/>
            <person name="Pace L.A."/>
            <person name="Fischer W.W."/>
        </authorList>
    </citation>
    <scope>NUCLEOTIDE SEQUENCE [LARGE SCALE GENOMIC DNA]</scope>
    <source>
        <strain evidence="4 6">110S</strain>
    </source>
</reference>
<keyword evidence="1" id="KW-0732">Signal</keyword>
<dbReference type="InterPro" id="IPR032693">
    <property type="entry name" value="YtkA-like_dom"/>
</dbReference>
<dbReference type="EMBL" id="LGKN01000004">
    <property type="protein sequence ID" value="KPL88636.1"/>
    <property type="molecule type" value="Genomic_DNA"/>
</dbReference>
<dbReference type="Gene3D" id="2.60.40.10">
    <property type="entry name" value="Immunoglobulins"/>
    <property type="match status" value="1"/>
</dbReference>
<evidence type="ECO:0000313" key="6">
    <source>
        <dbReference type="Proteomes" id="UP000050502"/>
    </source>
</evidence>
<reference evidence="3 5" key="1">
    <citation type="journal article" date="2015" name="Genome Announc.">
        <title>Draft Genome Sequence of a Heterotrophic Facultative Anaerobic Thermophilic Bacterium, Ardenticatena maritima Strain 110ST.</title>
        <authorList>
            <person name="Kawaichi S."/>
            <person name="Yoshida T."/>
            <person name="Sako Y."/>
            <person name="Nakamura R."/>
        </authorList>
    </citation>
    <scope>NUCLEOTIDE SEQUENCE [LARGE SCALE GENOMIC DNA]</scope>
    <source>
        <strain evidence="3 5">110S</strain>
    </source>
</reference>
<sequence>MRARLLIVFWLLLGLTTACARGQNGASSLIANLNITPSTVGENHVRIELLDSTNAHVIGAEVKMIANMNHAGMQPSSASLTETAPGIYEGTIELTMPGEWFAILEIAREDGQTVELQVALPEVRRGE</sequence>
<accession>A0A0M9UDN3</accession>
<protein>
    <recommendedName>
        <fullName evidence="2">YtkA-like domain-containing protein</fullName>
    </recommendedName>
</protein>
<evidence type="ECO:0000259" key="2">
    <source>
        <dbReference type="Pfam" id="PF13115"/>
    </source>
</evidence>
<dbReference type="STRING" id="872965.SE16_07845"/>
<dbReference type="PROSITE" id="PS51257">
    <property type="entry name" value="PROKAR_LIPOPROTEIN"/>
    <property type="match status" value="1"/>
</dbReference>
<evidence type="ECO:0000313" key="4">
    <source>
        <dbReference type="EMBL" id="KPL88636.1"/>
    </source>
</evidence>
<feature type="chain" id="PRO_5007418466" description="YtkA-like domain-containing protein" evidence="1">
    <location>
        <begin position="21"/>
        <end position="127"/>
    </location>
</feature>
<dbReference type="OrthoDB" id="290720at2"/>